<protein>
    <submittedName>
        <fullName evidence="7">ABC transporter substrate-binding protein</fullName>
    </submittedName>
</protein>
<evidence type="ECO:0000259" key="6">
    <source>
        <dbReference type="Pfam" id="PF00496"/>
    </source>
</evidence>
<organism evidence="7 8">
    <name type="scientific">Holdemanella biformis</name>
    <dbReference type="NCBI Taxonomy" id="1735"/>
    <lineage>
        <taxon>Bacteria</taxon>
        <taxon>Bacillati</taxon>
        <taxon>Bacillota</taxon>
        <taxon>Erysipelotrichia</taxon>
        <taxon>Erysipelotrichales</taxon>
        <taxon>Erysipelotrichaceae</taxon>
        <taxon>Holdemanella</taxon>
    </lineage>
</organism>
<dbReference type="Gene3D" id="3.10.105.10">
    <property type="entry name" value="Dipeptide-binding Protein, Domain 3"/>
    <property type="match status" value="1"/>
</dbReference>
<feature type="signal peptide" evidence="5">
    <location>
        <begin position="1"/>
        <end position="20"/>
    </location>
</feature>
<dbReference type="InterPro" id="IPR039424">
    <property type="entry name" value="SBP_5"/>
</dbReference>
<dbReference type="GeneID" id="66580326"/>
<dbReference type="PIRSF" id="PIRSF002741">
    <property type="entry name" value="MppA"/>
    <property type="match status" value="1"/>
</dbReference>
<dbReference type="PANTHER" id="PTHR30290:SF10">
    <property type="entry name" value="PERIPLASMIC OLIGOPEPTIDE-BINDING PROTEIN-RELATED"/>
    <property type="match status" value="1"/>
</dbReference>
<evidence type="ECO:0000313" key="8">
    <source>
        <dbReference type="Proteomes" id="UP000265489"/>
    </source>
</evidence>
<dbReference type="EMBL" id="QRYQ01000027">
    <property type="protein sequence ID" value="RGU89528.1"/>
    <property type="molecule type" value="Genomic_DNA"/>
</dbReference>
<dbReference type="GO" id="GO:0015833">
    <property type="term" value="P:peptide transport"/>
    <property type="evidence" value="ECO:0007669"/>
    <property type="project" value="TreeGrafter"/>
</dbReference>
<dbReference type="AlphaFoldDB" id="A0A395W697"/>
<comment type="similarity">
    <text evidence="2">Belongs to the bacterial solute-binding protein 5 family.</text>
</comment>
<dbReference type="Pfam" id="PF00496">
    <property type="entry name" value="SBP_bac_5"/>
    <property type="match status" value="1"/>
</dbReference>
<keyword evidence="3" id="KW-0813">Transport</keyword>
<evidence type="ECO:0000313" key="7">
    <source>
        <dbReference type="EMBL" id="RGU89528.1"/>
    </source>
</evidence>
<comment type="subcellular location">
    <subcellularLocation>
        <location evidence="1">Cell envelope</location>
    </subcellularLocation>
</comment>
<evidence type="ECO:0000256" key="2">
    <source>
        <dbReference type="ARBA" id="ARBA00005695"/>
    </source>
</evidence>
<evidence type="ECO:0000256" key="3">
    <source>
        <dbReference type="ARBA" id="ARBA00022448"/>
    </source>
</evidence>
<dbReference type="GO" id="GO:0030313">
    <property type="term" value="C:cell envelope"/>
    <property type="evidence" value="ECO:0007669"/>
    <property type="project" value="UniProtKB-SubCell"/>
</dbReference>
<dbReference type="GO" id="GO:0043190">
    <property type="term" value="C:ATP-binding cassette (ABC) transporter complex"/>
    <property type="evidence" value="ECO:0007669"/>
    <property type="project" value="InterPro"/>
</dbReference>
<name>A0A395W697_9FIRM</name>
<dbReference type="PANTHER" id="PTHR30290">
    <property type="entry name" value="PERIPLASMIC BINDING COMPONENT OF ABC TRANSPORTER"/>
    <property type="match status" value="1"/>
</dbReference>
<dbReference type="SUPFAM" id="SSF53850">
    <property type="entry name" value="Periplasmic binding protein-like II"/>
    <property type="match status" value="1"/>
</dbReference>
<comment type="caution">
    <text evidence="7">The sequence shown here is derived from an EMBL/GenBank/DDBJ whole genome shotgun (WGS) entry which is preliminary data.</text>
</comment>
<dbReference type="InterPro" id="IPR030678">
    <property type="entry name" value="Peptide/Ni-bd"/>
</dbReference>
<evidence type="ECO:0000256" key="5">
    <source>
        <dbReference type="SAM" id="SignalP"/>
    </source>
</evidence>
<dbReference type="Proteomes" id="UP000265489">
    <property type="component" value="Unassembled WGS sequence"/>
</dbReference>
<proteinExistence type="inferred from homology"/>
<gene>
    <name evidence="7" type="ORF">DWW32_10940</name>
</gene>
<keyword evidence="4 5" id="KW-0732">Signal</keyword>
<evidence type="ECO:0000256" key="1">
    <source>
        <dbReference type="ARBA" id="ARBA00004196"/>
    </source>
</evidence>
<evidence type="ECO:0000256" key="4">
    <source>
        <dbReference type="ARBA" id="ARBA00022729"/>
    </source>
</evidence>
<feature type="domain" description="Solute-binding protein family 5" evidence="6">
    <location>
        <begin position="73"/>
        <end position="469"/>
    </location>
</feature>
<dbReference type="GO" id="GO:0042597">
    <property type="term" value="C:periplasmic space"/>
    <property type="evidence" value="ECO:0007669"/>
    <property type="project" value="UniProtKB-ARBA"/>
</dbReference>
<reference evidence="7 8" key="1">
    <citation type="submission" date="2018-08" db="EMBL/GenBank/DDBJ databases">
        <title>A genome reference for cultivated species of the human gut microbiota.</title>
        <authorList>
            <person name="Zou Y."/>
            <person name="Xue W."/>
            <person name="Luo G."/>
        </authorList>
    </citation>
    <scope>NUCLEOTIDE SEQUENCE [LARGE SCALE GENOMIC DNA]</scope>
    <source>
        <strain evidence="7 8">AF15-20</strain>
    </source>
</reference>
<sequence length="560" mass="61519">MNKRKVCALGMAFVLAGCSAGGSGSGKEQTLTVGLFTEMNGDFSPMYYQTVNDHNVVNLVYQGLLAYDKDANLVPELAEDLPTISDDGTTMTFKLKKGVKFSDGSKFTSKDVKATFSVMADPSYTGRFSSNVDFLNGYSEYHDGDAKDVSGIETPDDYTVVFHMSKPKIDAESTLGTQKICSTKTLKYKKGKTSNVEKNNSNPIGTGPYKLKSFSKTEGASLDRNENFEAKDGEYQISKIMIKKTETSTEIKELENGTVDYIPDVVDANKINTVAKDKDKGLTMDSYPSDREDFLFMNTAAGACQDQAVRQALAYGFDREAYIASYYKLDDKDAKLAYVPGLFGNPVSGENSAYVRGEEKVDGATYYDYDVEKAKQILDDAGWTVGSDGIREKDGQKLSIKFLATKEKDAMDTMIPMLQKEWGELGVDFKANTMEFNTVIATVGDDSAVGDWDVSYLGNSFTSPEDTSVDYFIQSQGVNNLARLKDDELDSYLAAGAYTADKEASAAAYLKAYVRQAELCAYLPTDGVQTYCLRNKKVKGLKTSSTFIWSQSMATAYIDD</sequence>
<feature type="chain" id="PRO_5039181312" evidence="5">
    <location>
        <begin position="21"/>
        <end position="560"/>
    </location>
</feature>
<dbReference type="Gene3D" id="3.40.190.10">
    <property type="entry name" value="Periplasmic binding protein-like II"/>
    <property type="match status" value="1"/>
</dbReference>
<dbReference type="InterPro" id="IPR000914">
    <property type="entry name" value="SBP_5_dom"/>
</dbReference>
<dbReference type="GO" id="GO:1904680">
    <property type="term" value="F:peptide transmembrane transporter activity"/>
    <property type="evidence" value="ECO:0007669"/>
    <property type="project" value="TreeGrafter"/>
</dbReference>
<dbReference type="CDD" id="cd00995">
    <property type="entry name" value="PBP2_NikA_DppA_OppA_like"/>
    <property type="match status" value="1"/>
</dbReference>
<dbReference type="RefSeq" id="WP_118325784.1">
    <property type="nucleotide sequence ID" value="NZ_DAWEIE010000002.1"/>
</dbReference>
<dbReference type="PROSITE" id="PS51257">
    <property type="entry name" value="PROKAR_LIPOPROTEIN"/>
    <property type="match status" value="1"/>
</dbReference>
<accession>A0A395W697</accession>